<dbReference type="InterPro" id="IPR051405">
    <property type="entry name" value="phD/YefM_antitoxin"/>
</dbReference>
<evidence type="ECO:0000313" key="3">
    <source>
        <dbReference type="EMBL" id="TGD24614.1"/>
    </source>
</evidence>
<organism evidence="3 4">
    <name type="scientific">Companilactobacillus suantsaicola</name>
    <dbReference type="NCBI Taxonomy" id="2487723"/>
    <lineage>
        <taxon>Bacteria</taxon>
        <taxon>Bacillati</taxon>
        <taxon>Bacillota</taxon>
        <taxon>Bacilli</taxon>
        <taxon>Lactobacillales</taxon>
        <taxon>Lactobacillaceae</taxon>
        <taxon>Companilactobacillus</taxon>
    </lineage>
</organism>
<gene>
    <name evidence="3" type="ORF">EGT49_02365</name>
</gene>
<evidence type="ECO:0000313" key="4">
    <source>
        <dbReference type="Proteomes" id="UP000298021"/>
    </source>
</evidence>
<dbReference type="Gene3D" id="3.40.1620.10">
    <property type="entry name" value="YefM-like domain"/>
    <property type="match status" value="1"/>
</dbReference>
<keyword evidence="4" id="KW-1185">Reference proteome</keyword>
<name>A0A4Z0JQW9_9LACO</name>
<reference evidence="3 4" key="1">
    <citation type="submission" date="2018-10" db="EMBL/GenBank/DDBJ databases">
        <title>Lactobacillus sp. R7 and Lactobacillus sp. R19 isolated from fermented mustard green product of Taiwan.</title>
        <authorList>
            <person name="Lin S.-T."/>
        </authorList>
    </citation>
    <scope>NUCLEOTIDE SEQUENCE [LARGE SCALE GENOMIC DNA]</scope>
    <source>
        <strain evidence="3 4">BCRC 81127</strain>
    </source>
</reference>
<dbReference type="NCBIfam" id="TIGR01552">
    <property type="entry name" value="phd_fam"/>
    <property type="match status" value="1"/>
</dbReference>
<dbReference type="SUPFAM" id="SSF143120">
    <property type="entry name" value="YefM-like"/>
    <property type="match status" value="1"/>
</dbReference>
<dbReference type="PANTHER" id="PTHR33713:SF6">
    <property type="entry name" value="ANTITOXIN YEFM"/>
    <property type="match status" value="1"/>
</dbReference>
<sequence length="88" mass="10122">MMQRTLNPTQARKDFYKIIKSVNDDSTPIEINGRTENDSAVLMSVKDYRAIQETLYLMNDGTLDKVHRAEKDDSGFTDITNGVHWDEI</sequence>
<comment type="caution">
    <text evidence="3">The sequence shown here is derived from an EMBL/GenBank/DDBJ whole genome shotgun (WGS) entry which is preliminary data.</text>
</comment>
<protein>
    <recommendedName>
        <fullName evidence="2">Antitoxin</fullName>
    </recommendedName>
</protein>
<comment type="function">
    <text evidence="2">Antitoxin component of a type II toxin-antitoxin (TA) system.</text>
</comment>
<dbReference type="OrthoDB" id="2427986at2"/>
<accession>A0A4Z0JQW9</accession>
<dbReference type="AlphaFoldDB" id="A0A4Z0JQW9"/>
<dbReference type="Pfam" id="PF02604">
    <property type="entry name" value="PhdYeFM_antitox"/>
    <property type="match status" value="1"/>
</dbReference>
<comment type="similarity">
    <text evidence="1 2">Belongs to the phD/YefM antitoxin family.</text>
</comment>
<dbReference type="PANTHER" id="PTHR33713">
    <property type="entry name" value="ANTITOXIN YAFN-RELATED"/>
    <property type="match status" value="1"/>
</dbReference>
<dbReference type="Proteomes" id="UP000298021">
    <property type="component" value="Unassembled WGS sequence"/>
</dbReference>
<evidence type="ECO:0000256" key="2">
    <source>
        <dbReference type="RuleBase" id="RU362080"/>
    </source>
</evidence>
<proteinExistence type="inferred from homology"/>
<dbReference type="EMBL" id="RKLY01000004">
    <property type="protein sequence ID" value="TGD24614.1"/>
    <property type="molecule type" value="Genomic_DNA"/>
</dbReference>
<evidence type="ECO:0000256" key="1">
    <source>
        <dbReference type="ARBA" id="ARBA00009981"/>
    </source>
</evidence>
<dbReference type="InterPro" id="IPR006442">
    <property type="entry name" value="Antitoxin_Phd/YefM"/>
</dbReference>
<dbReference type="InterPro" id="IPR036165">
    <property type="entry name" value="YefM-like_sf"/>
</dbReference>